<dbReference type="InterPro" id="IPR003356">
    <property type="entry name" value="DNA_methylase_A-5"/>
</dbReference>
<feature type="domain" description="Type I restriction enzyme R protein N-terminal" evidence="4">
    <location>
        <begin position="29"/>
        <end position="152"/>
    </location>
</feature>
<reference evidence="6" key="1">
    <citation type="submission" date="2016-10" db="EMBL/GenBank/DDBJ databases">
        <authorList>
            <person name="Varghese N."/>
            <person name="Submissions S."/>
        </authorList>
    </citation>
    <scope>NUCLEOTIDE SEQUENCE [LARGE SCALE GENOMIC DNA]</scope>
    <source>
        <strain evidence="6">Jip14</strain>
    </source>
</reference>
<sequence length="674" mass="77677">MIETKVIISIPEGKLRDYIDGTIRIDTAEEYVRQTVEKRLINEHKYSKEQIKIEYAVQMGSGKKRADIVIFPEGATDEQKKNQHNIYIVIECKKESVKPTDKQNGTEQLKSYMAACGNCEWGMWTNGLHKTVYRKVKDDKNHTIFEEYNDIPSADGTTDEQERPNRNTLIKAYEDNLLFTFRTCHNIIYVNEGLQKQPAFFEFLKIIFCKIHDERNLLEPVEFYTTSKERNYKDGQASVYKRISNIFEEVKKRHGQIFDKNDEIKLLPRTVTYLVAELQKYALLTTDIDIKGKAYEELVGSNLRGDRGEFFTPRNVMKMAVAMINPKETERVLDSSCGTGGFVVTAMNVVINKITKKLEAQYGEKEGWSADVRSLFNQKISEIASENYFGFDINPDLVKATKMNMVMNNDGSGNILQLNSLLPPQEWPEETKRKLAKALRISINDIRNHRNLGHFDVIVTNPPFGSKIPVKDQQILEQFDLAYIWNKDENGNWYKTARLQSSVPPEQLFIERIIQLLKGGGRTAIVLPDSILGAPGLEYIRHWLIKKTKILASVDLHADAFQPRNGTQCSILFLQKKTQAEIDEEEKTREIIDYDIFMTMIDQIGHDKRGGKIFKRDEQGNIIMLEVEEIVREKDVNGDLVARKEVTQEKIVNDQTVHVADIFAKWKTKQGIVW</sequence>
<dbReference type="Pfam" id="PF13588">
    <property type="entry name" value="HSDR_N_2"/>
    <property type="match status" value="1"/>
</dbReference>
<dbReference type="Pfam" id="PF02384">
    <property type="entry name" value="N6_Mtase"/>
    <property type="match status" value="1"/>
</dbReference>
<dbReference type="OrthoDB" id="9814572at2"/>
<evidence type="ECO:0000256" key="1">
    <source>
        <dbReference type="ARBA" id="ARBA00006594"/>
    </source>
</evidence>
<dbReference type="Gene3D" id="3.40.50.150">
    <property type="entry name" value="Vaccinia Virus protein VP39"/>
    <property type="match status" value="1"/>
</dbReference>
<dbReference type="GO" id="GO:0032259">
    <property type="term" value="P:methylation"/>
    <property type="evidence" value="ECO:0007669"/>
    <property type="project" value="InterPro"/>
</dbReference>
<dbReference type="AlphaFoldDB" id="A0A1H7FIK8"/>
<proteinExistence type="inferred from homology"/>
<dbReference type="PANTHER" id="PTHR42998">
    <property type="entry name" value="TYPE I RESTRICTION ENZYME HINDVIIP M PROTEIN-RELATED"/>
    <property type="match status" value="1"/>
</dbReference>
<dbReference type="InterPro" id="IPR029063">
    <property type="entry name" value="SAM-dependent_MTases_sf"/>
</dbReference>
<gene>
    <name evidence="5" type="ORF">SAMN05421740_101363</name>
</gene>
<dbReference type="Proteomes" id="UP000198916">
    <property type="component" value="Unassembled WGS sequence"/>
</dbReference>
<dbReference type="RefSeq" id="WP_090602300.1">
    <property type="nucleotide sequence ID" value="NZ_FNZR01000001.1"/>
</dbReference>
<name>A0A1H7FIK8_9SPHI</name>
<dbReference type="PROSITE" id="PS00092">
    <property type="entry name" value="N6_MTASE"/>
    <property type="match status" value="1"/>
</dbReference>
<evidence type="ECO:0000259" key="3">
    <source>
        <dbReference type="Pfam" id="PF02384"/>
    </source>
</evidence>
<dbReference type="EMBL" id="FNZR01000001">
    <property type="protein sequence ID" value="SEK25809.1"/>
    <property type="molecule type" value="Genomic_DNA"/>
</dbReference>
<dbReference type="STRING" id="332977.SAMN05421740_101363"/>
<dbReference type="PRINTS" id="PR00507">
    <property type="entry name" value="N12N6MTFRASE"/>
</dbReference>
<organism evidence="5 6">
    <name type="scientific">Parapedobacter koreensis</name>
    <dbReference type="NCBI Taxonomy" id="332977"/>
    <lineage>
        <taxon>Bacteria</taxon>
        <taxon>Pseudomonadati</taxon>
        <taxon>Bacteroidota</taxon>
        <taxon>Sphingobacteriia</taxon>
        <taxon>Sphingobacteriales</taxon>
        <taxon>Sphingobacteriaceae</taxon>
        <taxon>Parapedobacter</taxon>
    </lineage>
</organism>
<accession>A0A1H7FIK8</accession>
<dbReference type="InterPro" id="IPR052916">
    <property type="entry name" value="Type-I_RE_MTase_Subunit"/>
</dbReference>
<evidence type="ECO:0000259" key="4">
    <source>
        <dbReference type="Pfam" id="PF13588"/>
    </source>
</evidence>
<dbReference type="InterPro" id="IPR002052">
    <property type="entry name" value="DNA_methylase_N6_adenine_CS"/>
</dbReference>
<evidence type="ECO:0000313" key="6">
    <source>
        <dbReference type="Proteomes" id="UP000198916"/>
    </source>
</evidence>
<dbReference type="InterPro" id="IPR029464">
    <property type="entry name" value="HSDR_N"/>
</dbReference>
<dbReference type="GO" id="GO:0008170">
    <property type="term" value="F:N-methyltransferase activity"/>
    <property type="evidence" value="ECO:0007669"/>
    <property type="project" value="InterPro"/>
</dbReference>
<feature type="domain" description="DNA methylase adenine-specific" evidence="3">
    <location>
        <begin position="287"/>
        <end position="593"/>
    </location>
</feature>
<dbReference type="GO" id="GO:0009307">
    <property type="term" value="P:DNA restriction-modification system"/>
    <property type="evidence" value="ECO:0007669"/>
    <property type="project" value="UniProtKB-KW"/>
</dbReference>
<evidence type="ECO:0000256" key="2">
    <source>
        <dbReference type="ARBA" id="ARBA00022747"/>
    </source>
</evidence>
<dbReference type="PANTHER" id="PTHR42998:SF1">
    <property type="entry name" value="TYPE I RESTRICTION ENZYME HINDI METHYLASE SUBUNIT"/>
    <property type="match status" value="1"/>
</dbReference>
<keyword evidence="6" id="KW-1185">Reference proteome</keyword>
<dbReference type="SUPFAM" id="SSF53335">
    <property type="entry name" value="S-adenosyl-L-methionine-dependent methyltransferases"/>
    <property type="match status" value="1"/>
</dbReference>
<evidence type="ECO:0000313" key="5">
    <source>
        <dbReference type="EMBL" id="SEK25809.1"/>
    </source>
</evidence>
<comment type="similarity">
    <text evidence="1">Belongs to the N(4)/N(6)-methyltransferase family.</text>
</comment>
<dbReference type="GO" id="GO:0003677">
    <property type="term" value="F:DNA binding"/>
    <property type="evidence" value="ECO:0007669"/>
    <property type="project" value="InterPro"/>
</dbReference>
<protein>
    <submittedName>
        <fullName evidence="5">Type I restriction enzyme M protein</fullName>
    </submittedName>
</protein>
<keyword evidence="2" id="KW-0680">Restriction system</keyword>